<accession>A0A3Q9ESL3</accession>
<sequence length="98" mass="11177">MTDRFAPGSRVVTYLHDPPHHTRLPRYARGKRGVVVEPEGRAELADVSARGRADAPVEQVYAVRFEARDLWGEGDHQVVLDLWESYLEEYEEGAADER</sequence>
<organism evidence="2 3">
    <name type="scientific">Streptomyces cyaneochromogenes</name>
    <dbReference type="NCBI Taxonomy" id="2496836"/>
    <lineage>
        <taxon>Bacteria</taxon>
        <taxon>Bacillati</taxon>
        <taxon>Actinomycetota</taxon>
        <taxon>Actinomycetes</taxon>
        <taxon>Kitasatosporales</taxon>
        <taxon>Streptomycetaceae</taxon>
        <taxon>Streptomyces</taxon>
    </lineage>
</organism>
<protein>
    <submittedName>
        <fullName evidence="2">Nitrile hydratase subunit beta</fullName>
    </submittedName>
</protein>
<dbReference type="EMBL" id="CP034539">
    <property type="protein sequence ID" value="AZQ35073.1"/>
    <property type="molecule type" value="Genomic_DNA"/>
</dbReference>
<feature type="domain" description="Nitrile hydratase beta subunit" evidence="1">
    <location>
        <begin position="3"/>
        <end position="88"/>
    </location>
</feature>
<dbReference type="SUPFAM" id="SSF50090">
    <property type="entry name" value="Electron transport accessory proteins"/>
    <property type="match status" value="1"/>
</dbReference>
<reference evidence="2 3" key="1">
    <citation type="journal article" date="2019" name="Int. J. Syst. Evol. Microbiol.">
        <title>Streptomyces cyaneochromogenes sp. nov., a blue pigment-producing actinomycete from manganese-contaminated soil.</title>
        <authorList>
            <person name="Tang X."/>
            <person name="Zhao J."/>
            <person name="Li K."/>
            <person name="Chen Z."/>
            <person name="Sun Y."/>
            <person name="Gao J."/>
        </authorList>
    </citation>
    <scope>NUCLEOTIDE SEQUENCE [LARGE SCALE GENOMIC DNA]</scope>
    <source>
        <strain evidence="2 3">MK-45</strain>
    </source>
</reference>
<evidence type="ECO:0000313" key="3">
    <source>
        <dbReference type="Proteomes" id="UP000280298"/>
    </source>
</evidence>
<proteinExistence type="predicted"/>
<dbReference type="Gene3D" id="2.30.30.50">
    <property type="match status" value="1"/>
</dbReference>
<dbReference type="InterPro" id="IPR024690">
    <property type="entry name" value="CN_hydtase_beta_dom_C"/>
</dbReference>
<dbReference type="KEGG" id="scya:EJ357_17540"/>
<dbReference type="RefSeq" id="WP_126392573.1">
    <property type="nucleotide sequence ID" value="NZ_CP034539.1"/>
</dbReference>
<dbReference type="Pfam" id="PF02211">
    <property type="entry name" value="NHase_beta_C"/>
    <property type="match status" value="1"/>
</dbReference>
<name>A0A3Q9ESL3_9ACTN</name>
<dbReference type="Proteomes" id="UP000280298">
    <property type="component" value="Chromosome"/>
</dbReference>
<keyword evidence="3" id="KW-1185">Reference proteome</keyword>
<dbReference type="AlphaFoldDB" id="A0A3Q9ESL3"/>
<dbReference type="OrthoDB" id="3478924at2"/>
<dbReference type="InterPro" id="IPR008990">
    <property type="entry name" value="Elect_transpt_acc-like_dom_sf"/>
</dbReference>
<gene>
    <name evidence="2" type="ORF">EJ357_17540</name>
</gene>
<evidence type="ECO:0000259" key="1">
    <source>
        <dbReference type="Pfam" id="PF02211"/>
    </source>
</evidence>
<evidence type="ECO:0000313" key="2">
    <source>
        <dbReference type="EMBL" id="AZQ35073.1"/>
    </source>
</evidence>